<evidence type="ECO:0008006" key="3">
    <source>
        <dbReference type="Google" id="ProtNLM"/>
    </source>
</evidence>
<protein>
    <recommendedName>
        <fullName evidence="3">PEGA domain-containing protein</fullName>
    </recommendedName>
</protein>
<name>A0A2G9YYU9_9BACT</name>
<evidence type="ECO:0000313" key="2">
    <source>
        <dbReference type="Proteomes" id="UP000229952"/>
    </source>
</evidence>
<comment type="caution">
    <text evidence="1">The sequence shown here is derived from an EMBL/GenBank/DDBJ whole genome shotgun (WGS) entry which is preliminary data.</text>
</comment>
<organism evidence="1 2">
    <name type="scientific">Candidatus Nealsonbacteria bacterium CG23_combo_of_CG06-09_8_20_14_all_37_18</name>
    <dbReference type="NCBI Taxonomy" id="1974720"/>
    <lineage>
        <taxon>Bacteria</taxon>
        <taxon>Candidatus Nealsoniibacteriota</taxon>
    </lineage>
</organism>
<gene>
    <name evidence="1" type="ORF">COX35_00640</name>
</gene>
<proteinExistence type="predicted"/>
<evidence type="ECO:0000313" key="1">
    <source>
        <dbReference type="EMBL" id="PIP24410.1"/>
    </source>
</evidence>
<dbReference type="EMBL" id="PCRQ01000018">
    <property type="protein sequence ID" value="PIP24410.1"/>
    <property type="molecule type" value="Genomic_DNA"/>
</dbReference>
<dbReference type="Proteomes" id="UP000229952">
    <property type="component" value="Unassembled WGS sequence"/>
</dbReference>
<accession>A0A2G9YYU9</accession>
<sequence length="426" mass="50289">MTKRTRTIIFSVCFLLFILIASSAVLYSQGYRFNLENKKFTQTGGLFFKIVPRQVDIYIDGKLNKRTDFFFGSALVENLLPKKYKIEVKKEKYHSWEKTLEIKEKEVTEAKNIVLFPQDVNFNVLSSQVEQFWFSPDQRKIILKEKEKLGWALKLYDLDKNIKSYLISGEDFFTKEPQLINLDFSEDSKKIYLEVSVGEEIKYFTLEEFDRAKPLLTERESPSPLVENVVVYQQVGNDIYYLDNSGHLFKNGERITVTPFPIKQETEYALEIFQGFIFLREDNNLYKFNSDLKVFENFFERINSLKVSPDNKKLAYFSDYEIWILFLSDKNEPPQKRAGEKLFLIRLSERIIDVFWINDNYLTFTAGDKIKISEIDDRDRLNIIDVFETKKLPQNGSPVEMFWNQFDKKLYLLNEEILYGSGALLP</sequence>
<reference evidence="1 2" key="1">
    <citation type="submission" date="2017-09" db="EMBL/GenBank/DDBJ databases">
        <title>Depth-based differentiation of microbial function through sediment-hosted aquifers and enrichment of novel symbionts in the deep terrestrial subsurface.</title>
        <authorList>
            <person name="Probst A.J."/>
            <person name="Ladd B."/>
            <person name="Jarett J.K."/>
            <person name="Geller-Mcgrath D.E."/>
            <person name="Sieber C.M."/>
            <person name="Emerson J.B."/>
            <person name="Anantharaman K."/>
            <person name="Thomas B.C."/>
            <person name="Malmstrom R."/>
            <person name="Stieglmeier M."/>
            <person name="Klingl A."/>
            <person name="Woyke T."/>
            <person name="Ryan C.M."/>
            <person name="Banfield J.F."/>
        </authorList>
    </citation>
    <scope>NUCLEOTIDE SEQUENCE [LARGE SCALE GENOMIC DNA]</scope>
    <source>
        <strain evidence="1">CG23_combo_of_CG06-09_8_20_14_all_37_18</strain>
    </source>
</reference>
<dbReference type="AlphaFoldDB" id="A0A2G9YYU9"/>
<dbReference type="SUPFAM" id="SSF82171">
    <property type="entry name" value="DPP6 N-terminal domain-like"/>
    <property type="match status" value="1"/>
</dbReference>